<keyword evidence="5" id="KW-1185">Reference proteome</keyword>
<dbReference type="InterPro" id="IPR049947">
    <property type="entry name" value="Cu_Am_Ox_Cu-bd"/>
</dbReference>
<dbReference type="Gene3D" id="2.70.98.20">
    <property type="entry name" value="Copper amine oxidase, catalytic domain"/>
    <property type="match status" value="1"/>
</dbReference>
<keyword evidence="1 2" id="KW-0801">TPQ</keyword>
<dbReference type="SUPFAM" id="SSF49998">
    <property type="entry name" value="Amine oxidase catalytic domain"/>
    <property type="match status" value="1"/>
</dbReference>
<protein>
    <recommendedName>
        <fullName evidence="2">Amine oxidase</fullName>
        <ecNumber evidence="2">1.4.3.-</ecNumber>
    </recommendedName>
</protein>
<evidence type="ECO:0000259" key="3">
    <source>
        <dbReference type="Pfam" id="PF01179"/>
    </source>
</evidence>
<evidence type="ECO:0000256" key="1">
    <source>
        <dbReference type="PIRSR" id="PIRSR600269-51"/>
    </source>
</evidence>
<keyword evidence="2" id="KW-0186">Copper</keyword>
<reference evidence="4 5" key="1">
    <citation type="journal article" date="2022" name="Cell">
        <title>Repeat-based holocentromeres influence genome architecture and karyotype evolution.</title>
        <authorList>
            <person name="Hofstatter P.G."/>
            <person name="Thangavel G."/>
            <person name="Lux T."/>
            <person name="Neumann P."/>
            <person name="Vondrak T."/>
            <person name="Novak P."/>
            <person name="Zhang M."/>
            <person name="Costa L."/>
            <person name="Castellani M."/>
            <person name="Scott A."/>
            <person name="Toegelov H."/>
            <person name="Fuchs J."/>
            <person name="Mata-Sucre Y."/>
            <person name="Dias Y."/>
            <person name="Vanzela A.L.L."/>
            <person name="Huettel B."/>
            <person name="Almeida C.C.S."/>
            <person name="Simkova H."/>
            <person name="Souza G."/>
            <person name="Pedrosa-Harand A."/>
            <person name="Macas J."/>
            <person name="Mayer K.F.X."/>
            <person name="Houben A."/>
            <person name="Marques A."/>
        </authorList>
    </citation>
    <scope>NUCLEOTIDE SEQUENCE [LARGE SCALE GENOMIC DNA]</scope>
    <source>
        <strain evidence="4">RhyTen1mFocal</strain>
    </source>
</reference>
<comment type="PTM">
    <text evidence="1 2">Topaquinone (TPQ) is generated by copper-dependent autoxidation of a specific tyrosyl residue.</text>
</comment>
<keyword evidence="2" id="KW-0560">Oxidoreductase</keyword>
<dbReference type="Proteomes" id="UP001210211">
    <property type="component" value="Unassembled WGS sequence"/>
</dbReference>
<dbReference type="EC" id="1.4.3.-" evidence="2"/>
<dbReference type="GO" id="GO:0008131">
    <property type="term" value="F:primary methylamine oxidase activity"/>
    <property type="evidence" value="ECO:0007669"/>
    <property type="project" value="InterPro"/>
</dbReference>
<comment type="cofactor">
    <cofactor evidence="2">
        <name>Cu cation</name>
        <dbReference type="ChEBI" id="CHEBI:23378"/>
    </cofactor>
    <text evidence="2">Contains 1 topaquinone per subunit.</text>
</comment>
<proteinExistence type="inferred from homology"/>
<dbReference type="PANTHER" id="PTHR10638">
    <property type="entry name" value="COPPER AMINE OXIDASE"/>
    <property type="match status" value="1"/>
</dbReference>
<comment type="similarity">
    <text evidence="2">Belongs to the copper/topaquinone oxidase family.</text>
</comment>
<feature type="domain" description="Copper amine oxidase catalytic" evidence="3">
    <location>
        <begin position="2"/>
        <end position="258"/>
    </location>
</feature>
<evidence type="ECO:0000313" key="4">
    <source>
        <dbReference type="EMBL" id="KAJ3706220.1"/>
    </source>
</evidence>
<dbReference type="PROSITE" id="PS01165">
    <property type="entry name" value="COPPER_AMINE_OXID_2"/>
    <property type="match status" value="1"/>
</dbReference>
<dbReference type="AlphaFoldDB" id="A0AAD5ZY98"/>
<dbReference type="GO" id="GO:0005507">
    <property type="term" value="F:copper ion binding"/>
    <property type="evidence" value="ECO:0007669"/>
    <property type="project" value="InterPro"/>
</dbReference>
<dbReference type="PANTHER" id="PTHR10638:SF41">
    <property type="entry name" value="AMINE OXIDASE"/>
    <property type="match status" value="1"/>
</dbReference>
<dbReference type="InterPro" id="IPR015798">
    <property type="entry name" value="Cu_amine_oxidase_C"/>
</dbReference>
<keyword evidence="2" id="KW-0479">Metal-binding</keyword>
<dbReference type="InterPro" id="IPR000269">
    <property type="entry name" value="Cu_amine_oxidase"/>
</dbReference>
<accession>A0AAD5ZY98</accession>
<gene>
    <name evidence="4" type="ORF">LUZ61_009925</name>
</gene>
<dbReference type="InterPro" id="IPR036460">
    <property type="entry name" value="Cu_amine_oxidase_C_sf"/>
</dbReference>
<evidence type="ECO:0000256" key="2">
    <source>
        <dbReference type="RuleBase" id="RU000672"/>
    </source>
</evidence>
<feature type="modified residue" description="2',4',5'-topaquinone" evidence="1">
    <location>
        <position position="8"/>
    </location>
</feature>
<dbReference type="EMBL" id="JAMRDG010000001">
    <property type="protein sequence ID" value="KAJ3706220.1"/>
    <property type="molecule type" value="Genomic_DNA"/>
</dbReference>
<dbReference type="Pfam" id="PF01179">
    <property type="entry name" value="Cu_amine_oxid"/>
    <property type="match status" value="1"/>
</dbReference>
<comment type="caution">
    <text evidence="4">The sequence shown here is derived from an EMBL/GenBank/DDBJ whole genome shotgun (WGS) entry which is preliminary data.</text>
</comment>
<dbReference type="GO" id="GO:0009308">
    <property type="term" value="P:amine metabolic process"/>
    <property type="evidence" value="ECO:0007669"/>
    <property type="project" value="UniProtKB-UniRule"/>
</dbReference>
<organism evidence="4 5">
    <name type="scientific">Rhynchospora tenuis</name>
    <dbReference type="NCBI Taxonomy" id="198213"/>
    <lineage>
        <taxon>Eukaryota</taxon>
        <taxon>Viridiplantae</taxon>
        <taxon>Streptophyta</taxon>
        <taxon>Embryophyta</taxon>
        <taxon>Tracheophyta</taxon>
        <taxon>Spermatophyta</taxon>
        <taxon>Magnoliopsida</taxon>
        <taxon>Liliopsida</taxon>
        <taxon>Poales</taxon>
        <taxon>Cyperaceae</taxon>
        <taxon>Cyperoideae</taxon>
        <taxon>Rhynchosporeae</taxon>
        <taxon>Rhynchospora</taxon>
    </lineage>
</organism>
<evidence type="ECO:0000313" key="5">
    <source>
        <dbReference type="Proteomes" id="UP001210211"/>
    </source>
</evidence>
<dbReference type="GO" id="GO:0048038">
    <property type="term" value="F:quinone binding"/>
    <property type="evidence" value="ECO:0007669"/>
    <property type="project" value="InterPro"/>
</dbReference>
<name>A0AAD5ZY98_9POAL</name>
<sequence>MAASVGNYDYIVDWEFQTDGLIRIKVSASGMLMVKGTTYENMNQVPEEEDLYGTLITENVIGVVHDHYVNFYLDMDVDGSNNSFVNVHLVKQETNEGESPRKSYLKVKKQVAKTEKDAQIKLKLYDPSEFHVVNPSRINSIGNPSGYRIVPGGTAASLLDLHDPPQMRAAFTNNQIWVTPYNRSEQWAAGLLACQSKGDDTLAKWTENDRPIENRDIVLWYTLGFHHVPCQEDYPIMPTVSASFDLKPVNFFKKNPILRAAPYSKDDFLPLRSQASA</sequence>